<sequence length="450" mass="49019">MSGNAKSVSIGPMPSITRRLLLWLSAVITVLWLVAAACGAIVMQTEFGEIFDSALQETGDRLLPLVVDDIMQRDPLQSPMQILSAINPDSDGYLIYQVRDGSGRVLMHSHAEAAAPLPAPLTPGFWQNDKYRIYTTTAVSNSIVVQVADSMVHRHLSALEAGLAMLLPVIGLVPICVIAAWLIIRRSLTPVEHFRQEISEKDHGNLAEIDLTPLPKELQPIGRSVNLLLNRLRSALDAEREFTANSAHELRTPIAGALAQTQLLLARLQEPDARARAIQVETSLQKLASLSEKLLQLSRAEAGIGSTDAPVDLVPVLDLVVEDFQRSGARSLVYDRPLEVSLPRAVSEDAFAIVVRNMIENATRHGRPDEPVTVAVKEDGTISVVNGAPVLSPEQLIMIRKRFQRASATTPGSGLGLSIIERLADQMSARFEILSPASHRKDGFEARLVI</sequence>
<name>A0A1Q9A9M2_9HYPH</name>
<keyword evidence="8 15" id="KW-0418">Kinase</keyword>
<keyword evidence="6 12" id="KW-0812">Transmembrane</keyword>
<dbReference type="SUPFAM" id="SSF47384">
    <property type="entry name" value="Homodimeric domain of signal transducing histidine kinase"/>
    <property type="match status" value="1"/>
</dbReference>
<dbReference type="Pfam" id="PF02518">
    <property type="entry name" value="HATPase_c"/>
    <property type="match status" value="1"/>
</dbReference>
<keyword evidence="16" id="KW-1185">Reference proteome</keyword>
<evidence type="ECO:0000256" key="9">
    <source>
        <dbReference type="ARBA" id="ARBA00022840"/>
    </source>
</evidence>
<dbReference type="SMART" id="SM00388">
    <property type="entry name" value="HisKA"/>
    <property type="match status" value="1"/>
</dbReference>
<keyword evidence="11" id="KW-0902">Two-component regulatory system</keyword>
<dbReference type="PANTHER" id="PTHR45436:SF14">
    <property type="entry name" value="SENSOR PROTEIN QSEC"/>
    <property type="match status" value="1"/>
</dbReference>
<dbReference type="EMBL" id="JACIED010000006">
    <property type="protein sequence ID" value="MBB4009911.1"/>
    <property type="molecule type" value="Genomic_DNA"/>
</dbReference>
<dbReference type="SUPFAM" id="SSF55874">
    <property type="entry name" value="ATPase domain of HSP90 chaperone/DNA topoisomerase II/histidine kinase"/>
    <property type="match status" value="1"/>
</dbReference>
<dbReference type="InterPro" id="IPR050428">
    <property type="entry name" value="TCS_sensor_his_kinase"/>
</dbReference>
<keyword evidence="7" id="KW-0547">Nucleotide-binding</keyword>
<feature type="transmembrane region" description="Helical" evidence="12">
    <location>
        <begin position="20"/>
        <end position="43"/>
    </location>
</feature>
<evidence type="ECO:0000256" key="10">
    <source>
        <dbReference type="ARBA" id="ARBA00022989"/>
    </source>
</evidence>
<evidence type="ECO:0000256" key="4">
    <source>
        <dbReference type="ARBA" id="ARBA00022553"/>
    </source>
</evidence>
<protein>
    <recommendedName>
        <fullName evidence="3">histidine kinase</fullName>
        <ecNumber evidence="3">2.7.13.3</ecNumber>
    </recommendedName>
</protein>
<reference evidence="14 17" key="2">
    <citation type="submission" date="2020-08" db="EMBL/GenBank/DDBJ databases">
        <title>Genomic Encyclopedia of Type Strains, Phase IV (KMG-IV): sequencing the most valuable type-strain genomes for metagenomic binning, comparative biology and taxonomic classification.</title>
        <authorList>
            <person name="Goeker M."/>
        </authorList>
    </citation>
    <scope>NUCLEOTIDE SEQUENCE [LARGE SCALE GENOMIC DNA]</scope>
    <source>
        <strain evidence="14 17">DSM 100021</strain>
    </source>
</reference>
<evidence type="ECO:0000256" key="2">
    <source>
        <dbReference type="ARBA" id="ARBA00004141"/>
    </source>
</evidence>
<evidence type="ECO:0000259" key="13">
    <source>
        <dbReference type="PROSITE" id="PS50109"/>
    </source>
</evidence>
<dbReference type="CDD" id="cd00082">
    <property type="entry name" value="HisKA"/>
    <property type="match status" value="1"/>
</dbReference>
<evidence type="ECO:0000256" key="3">
    <source>
        <dbReference type="ARBA" id="ARBA00012438"/>
    </source>
</evidence>
<evidence type="ECO:0000256" key="6">
    <source>
        <dbReference type="ARBA" id="ARBA00022692"/>
    </source>
</evidence>
<dbReference type="Gene3D" id="3.30.565.10">
    <property type="entry name" value="Histidine kinase-like ATPase, C-terminal domain"/>
    <property type="match status" value="1"/>
</dbReference>
<keyword evidence="4" id="KW-0597">Phosphoprotein</keyword>
<dbReference type="GO" id="GO:0005524">
    <property type="term" value="F:ATP binding"/>
    <property type="evidence" value="ECO:0007669"/>
    <property type="project" value="UniProtKB-KW"/>
</dbReference>
<dbReference type="Proteomes" id="UP000544107">
    <property type="component" value="Unassembled WGS sequence"/>
</dbReference>
<dbReference type="Gene3D" id="1.10.287.130">
    <property type="match status" value="1"/>
</dbReference>
<evidence type="ECO:0000256" key="7">
    <source>
        <dbReference type="ARBA" id="ARBA00022741"/>
    </source>
</evidence>
<dbReference type="InterPro" id="IPR003594">
    <property type="entry name" value="HATPase_dom"/>
</dbReference>
<dbReference type="RefSeq" id="WP_075613230.1">
    <property type="nucleotide sequence ID" value="NZ_JACIED010000006.1"/>
</dbReference>
<proteinExistence type="predicted"/>
<dbReference type="STRING" id="887144.BJF91_15965"/>
<dbReference type="InterPro" id="IPR013727">
    <property type="entry name" value="2CSK_N"/>
</dbReference>
<dbReference type="EMBL" id="MKIN01000019">
    <property type="protein sequence ID" value="OLP51537.1"/>
    <property type="molecule type" value="Genomic_DNA"/>
</dbReference>
<comment type="subcellular location">
    <subcellularLocation>
        <location evidence="2">Membrane</location>
        <topology evidence="2">Multi-pass membrane protein</topology>
    </subcellularLocation>
</comment>
<comment type="catalytic activity">
    <reaction evidence="1">
        <text>ATP + protein L-histidine = ADP + protein N-phospho-L-histidine.</text>
        <dbReference type="EC" id="2.7.13.3"/>
    </reaction>
</comment>
<evidence type="ECO:0000256" key="11">
    <source>
        <dbReference type="ARBA" id="ARBA00023012"/>
    </source>
</evidence>
<comment type="caution">
    <text evidence="15">The sequence shown here is derived from an EMBL/GenBank/DDBJ whole genome shotgun (WGS) entry which is preliminary data.</text>
</comment>
<dbReference type="Proteomes" id="UP000185598">
    <property type="component" value="Unassembled WGS sequence"/>
</dbReference>
<feature type="domain" description="Histidine kinase" evidence="13">
    <location>
        <begin position="245"/>
        <end position="450"/>
    </location>
</feature>
<dbReference type="InterPro" id="IPR005467">
    <property type="entry name" value="His_kinase_dom"/>
</dbReference>
<evidence type="ECO:0000313" key="15">
    <source>
        <dbReference type="EMBL" id="OLP51537.1"/>
    </source>
</evidence>
<dbReference type="EC" id="2.7.13.3" evidence="3"/>
<dbReference type="InterPro" id="IPR036097">
    <property type="entry name" value="HisK_dim/P_sf"/>
</dbReference>
<feature type="transmembrane region" description="Helical" evidence="12">
    <location>
        <begin position="161"/>
        <end position="184"/>
    </location>
</feature>
<dbReference type="InterPro" id="IPR036890">
    <property type="entry name" value="HATPase_C_sf"/>
</dbReference>
<dbReference type="AlphaFoldDB" id="A0A1Q9A9M2"/>
<evidence type="ECO:0000256" key="12">
    <source>
        <dbReference type="SAM" id="Phobius"/>
    </source>
</evidence>
<evidence type="ECO:0000256" key="5">
    <source>
        <dbReference type="ARBA" id="ARBA00022679"/>
    </source>
</evidence>
<dbReference type="GO" id="GO:0005886">
    <property type="term" value="C:plasma membrane"/>
    <property type="evidence" value="ECO:0007669"/>
    <property type="project" value="TreeGrafter"/>
</dbReference>
<evidence type="ECO:0000256" key="8">
    <source>
        <dbReference type="ARBA" id="ARBA00022777"/>
    </source>
</evidence>
<keyword evidence="12" id="KW-0472">Membrane</keyword>
<dbReference type="OrthoDB" id="9809766at2"/>
<evidence type="ECO:0000313" key="16">
    <source>
        <dbReference type="Proteomes" id="UP000185598"/>
    </source>
</evidence>
<keyword evidence="10 12" id="KW-1133">Transmembrane helix</keyword>
<evidence type="ECO:0000313" key="14">
    <source>
        <dbReference type="EMBL" id="MBB4009911.1"/>
    </source>
</evidence>
<organism evidence="15 16">
    <name type="scientific">Allorhizobium taibaishanense</name>
    <dbReference type="NCBI Taxonomy" id="887144"/>
    <lineage>
        <taxon>Bacteria</taxon>
        <taxon>Pseudomonadati</taxon>
        <taxon>Pseudomonadota</taxon>
        <taxon>Alphaproteobacteria</taxon>
        <taxon>Hyphomicrobiales</taxon>
        <taxon>Rhizobiaceae</taxon>
        <taxon>Rhizobium/Agrobacterium group</taxon>
        <taxon>Allorhizobium</taxon>
    </lineage>
</organism>
<dbReference type="GO" id="GO:0000155">
    <property type="term" value="F:phosphorelay sensor kinase activity"/>
    <property type="evidence" value="ECO:0007669"/>
    <property type="project" value="InterPro"/>
</dbReference>
<keyword evidence="9" id="KW-0067">ATP-binding</keyword>
<accession>A0A1Q9A9M2</accession>
<keyword evidence="5 14" id="KW-0808">Transferase</keyword>
<dbReference type="PROSITE" id="PS50109">
    <property type="entry name" value="HIS_KIN"/>
    <property type="match status" value="1"/>
</dbReference>
<dbReference type="InterPro" id="IPR003661">
    <property type="entry name" value="HisK_dim/P_dom"/>
</dbReference>
<dbReference type="SMART" id="SM00387">
    <property type="entry name" value="HATPase_c"/>
    <property type="match status" value="1"/>
</dbReference>
<dbReference type="Pfam" id="PF08521">
    <property type="entry name" value="2CSK_N"/>
    <property type="match status" value="1"/>
</dbReference>
<dbReference type="PANTHER" id="PTHR45436">
    <property type="entry name" value="SENSOR HISTIDINE KINASE YKOH"/>
    <property type="match status" value="1"/>
</dbReference>
<dbReference type="Pfam" id="PF00512">
    <property type="entry name" value="HisKA"/>
    <property type="match status" value="1"/>
</dbReference>
<gene>
    <name evidence="15" type="ORF">BJF91_15965</name>
    <name evidence="14" type="ORF">GGQ71_004208</name>
</gene>
<evidence type="ECO:0000256" key="1">
    <source>
        <dbReference type="ARBA" id="ARBA00000085"/>
    </source>
</evidence>
<reference evidence="15 16" key="1">
    <citation type="submission" date="2016-09" db="EMBL/GenBank/DDBJ databases">
        <title>Rhizobium oryziradicis sp. nov., isolated from the root of rice.</title>
        <authorList>
            <person name="Zhao J."/>
            <person name="Zhang X."/>
        </authorList>
    </citation>
    <scope>NUCLEOTIDE SEQUENCE [LARGE SCALE GENOMIC DNA]</scope>
    <source>
        <strain evidence="15 16">14971</strain>
    </source>
</reference>
<evidence type="ECO:0000313" key="17">
    <source>
        <dbReference type="Proteomes" id="UP000544107"/>
    </source>
</evidence>